<keyword evidence="4" id="KW-0963">Cytoplasm</keyword>
<dbReference type="PANTHER" id="PTHR14326:SF44">
    <property type="entry name" value="TARGETING PROTEIN FOR XKLP2"/>
    <property type="match status" value="1"/>
</dbReference>
<name>A0A1S3I4Q4_LINAN</name>
<dbReference type="InterPro" id="IPR027330">
    <property type="entry name" value="TPX2_central_dom"/>
</dbReference>
<dbReference type="KEGG" id="lak:106160975"/>
<dbReference type="GO" id="GO:0060236">
    <property type="term" value="P:regulation of mitotic spindle organization"/>
    <property type="evidence" value="ECO:0007669"/>
    <property type="project" value="InterPro"/>
</dbReference>
<dbReference type="InterPro" id="IPR027329">
    <property type="entry name" value="TPX2_C"/>
</dbReference>
<organism evidence="11 12">
    <name type="scientific">Lingula anatina</name>
    <name type="common">Brachiopod</name>
    <name type="synonym">Lingula unguis</name>
    <dbReference type="NCBI Taxonomy" id="7574"/>
    <lineage>
        <taxon>Eukaryota</taxon>
        <taxon>Metazoa</taxon>
        <taxon>Spiralia</taxon>
        <taxon>Lophotrochozoa</taxon>
        <taxon>Brachiopoda</taxon>
        <taxon>Linguliformea</taxon>
        <taxon>Lingulata</taxon>
        <taxon>Lingulida</taxon>
        <taxon>Linguloidea</taxon>
        <taxon>Lingulidae</taxon>
        <taxon>Lingula</taxon>
    </lineage>
</organism>
<feature type="compositionally biased region" description="Basic and acidic residues" evidence="8">
    <location>
        <begin position="363"/>
        <end position="375"/>
    </location>
</feature>
<accession>A0A1S3I4Q4</accession>
<dbReference type="Pfam" id="PF06886">
    <property type="entry name" value="TPX2"/>
    <property type="match status" value="1"/>
</dbReference>
<evidence type="ECO:0000256" key="7">
    <source>
        <dbReference type="SAM" id="Coils"/>
    </source>
</evidence>
<feature type="compositionally biased region" description="Basic and acidic residues" evidence="8">
    <location>
        <begin position="84"/>
        <end position="116"/>
    </location>
</feature>
<evidence type="ECO:0000256" key="3">
    <source>
        <dbReference type="ARBA" id="ARBA00005885"/>
    </source>
</evidence>
<keyword evidence="6" id="KW-0539">Nucleus</keyword>
<gene>
    <name evidence="12" type="primary">LOC106160975</name>
</gene>
<feature type="region of interest" description="Disordered" evidence="8">
    <location>
        <begin position="564"/>
        <end position="586"/>
    </location>
</feature>
<feature type="compositionally biased region" description="Low complexity" evidence="8">
    <location>
        <begin position="182"/>
        <end position="198"/>
    </location>
</feature>
<feature type="compositionally biased region" description="Basic and acidic residues" evidence="8">
    <location>
        <begin position="479"/>
        <end position="510"/>
    </location>
</feature>
<dbReference type="PANTHER" id="PTHR14326">
    <property type="entry name" value="TARGETING PROTEIN FOR XKLP2"/>
    <property type="match status" value="1"/>
</dbReference>
<dbReference type="AlphaFoldDB" id="A0A1S3I4Q4"/>
<dbReference type="GO" id="GO:0005874">
    <property type="term" value="C:microtubule"/>
    <property type="evidence" value="ECO:0007669"/>
    <property type="project" value="InterPro"/>
</dbReference>
<evidence type="ECO:0000256" key="5">
    <source>
        <dbReference type="ARBA" id="ARBA00023212"/>
    </source>
</evidence>
<feature type="region of interest" description="Disordered" evidence="8">
    <location>
        <begin position="712"/>
        <end position="741"/>
    </location>
</feature>
<reference evidence="12" key="1">
    <citation type="submission" date="2025-08" db="UniProtKB">
        <authorList>
            <consortium name="RefSeq"/>
        </authorList>
    </citation>
    <scope>IDENTIFICATION</scope>
    <source>
        <tissue evidence="12">Gonads</tissue>
    </source>
</reference>
<evidence type="ECO:0000256" key="1">
    <source>
        <dbReference type="ARBA" id="ARBA00004123"/>
    </source>
</evidence>
<dbReference type="Pfam" id="PF12214">
    <property type="entry name" value="TPX2_importin"/>
    <property type="match status" value="1"/>
</dbReference>
<evidence type="ECO:0000256" key="4">
    <source>
        <dbReference type="ARBA" id="ARBA00022490"/>
    </source>
</evidence>
<evidence type="ECO:0000259" key="9">
    <source>
        <dbReference type="Pfam" id="PF06886"/>
    </source>
</evidence>
<feature type="compositionally biased region" description="Polar residues" evidence="8">
    <location>
        <begin position="70"/>
        <end position="82"/>
    </location>
</feature>
<dbReference type="GeneID" id="106160975"/>
<sequence>MDEDLWEFEAPQFVDFSAPIPMDDNADEWFDCVNEEREKSLPSSRSNSRLAQTPKSEGKRKSERQILKCLQNSKQVHSSPKTTPRREPRASLKSEEKQGDQKDLDSKTEAIAETKLKVPSNLVTSLSAWNDAKPKHGGRSNSCSRSIRAARQSRSPALRRTPRAPRAASVGTPAAKKRRMVNSSHNSSHNSSTHSLSSARGRSREANNKNVAVPVIKGPPKLTIPNTPSFMRRSAHKTADIKSTEDLEMERINEMRHQLAEKKKMSQASYKQAQASQAYAHVCFLDSSPGYTVPHSKVELTRPVEFHFETDSRVKVHTMETRQDKQDFQSGLRHYSQPNAKAHKGITIPKPFSLSDNRKRKLSKDGNGDKQEGHKFTSVAEKVIQFQSKTPDRFRNKSKEPAPAQKKGSPRLTVPKPPQFETKSRKRPVSAISKQEIEEKEVEEMKQHVFKATKLDHRIFTNPSMGVKKVASKNLTEPKPFDFETDRRLQEMKNRSRDEKEEEKHEEVFKARPLPHTGLVFQPKLNHEATQPQPFPSVECHTQEMLTRKEQKLNKVLEEERKAREFQAQPLPSNSPKGIPSKNPVMITEPQPFKLEIDHRGAKRAEEWAQQVQESLKQERAAKIFKAKPSKVLHEAPFVPKKSNKALTDVSNIELYTERRAEERQGFEMHKKEKEIEIALIQKMREREREEEEKAEIARLRKEMVHKPNPVRKYNTVEVMPSDKPLTEPKTPRFSKRTRKV</sequence>
<dbReference type="GO" id="GO:0005819">
    <property type="term" value="C:spindle"/>
    <property type="evidence" value="ECO:0007669"/>
    <property type="project" value="UniProtKB-SubCell"/>
</dbReference>
<dbReference type="STRING" id="7574.A0A1S3I4Q4"/>
<comment type="similarity">
    <text evidence="3">Belongs to the TPX2 family.</text>
</comment>
<dbReference type="OrthoDB" id="1684416at2759"/>
<evidence type="ECO:0000256" key="2">
    <source>
        <dbReference type="ARBA" id="ARBA00004186"/>
    </source>
</evidence>
<feature type="compositionally biased region" description="Low complexity" evidence="8">
    <location>
        <begin position="142"/>
        <end position="169"/>
    </location>
</feature>
<feature type="domain" description="TPX2 C-terminal" evidence="9">
    <location>
        <begin position="654"/>
        <end position="727"/>
    </location>
</feature>
<evidence type="ECO:0000313" key="11">
    <source>
        <dbReference type="Proteomes" id="UP000085678"/>
    </source>
</evidence>
<feature type="region of interest" description="Disordered" evidence="8">
    <location>
        <begin position="477"/>
        <end position="517"/>
    </location>
</feature>
<protein>
    <submittedName>
        <fullName evidence="12">Targeting protein for Xklp2 homolog</fullName>
    </submittedName>
</protein>
<feature type="compositionally biased region" description="Basic and acidic residues" evidence="8">
    <location>
        <begin position="56"/>
        <end position="66"/>
    </location>
</feature>
<dbReference type="InParanoid" id="A0A1S3I4Q4"/>
<evidence type="ECO:0000259" key="10">
    <source>
        <dbReference type="Pfam" id="PF12214"/>
    </source>
</evidence>
<dbReference type="RefSeq" id="XP_013393247.2">
    <property type="nucleotide sequence ID" value="XM_013537793.2"/>
</dbReference>
<keyword evidence="11" id="KW-1185">Reference proteome</keyword>
<feature type="region of interest" description="Disordered" evidence="8">
    <location>
        <begin position="335"/>
        <end position="440"/>
    </location>
</feature>
<dbReference type="Proteomes" id="UP000085678">
    <property type="component" value="Unplaced"/>
</dbReference>
<evidence type="ECO:0000256" key="8">
    <source>
        <dbReference type="SAM" id="MobiDB-lite"/>
    </source>
</evidence>
<keyword evidence="5" id="KW-0206">Cytoskeleton</keyword>
<proteinExistence type="inferred from homology"/>
<dbReference type="GO" id="GO:0005634">
    <property type="term" value="C:nucleus"/>
    <property type="evidence" value="ECO:0007669"/>
    <property type="project" value="UniProtKB-SubCell"/>
</dbReference>
<comment type="subcellular location">
    <subcellularLocation>
        <location evidence="2">Cytoplasm</location>
        <location evidence="2">Cytoskeleton</location>
        <location evidence="2">Spindle</location>
    </subcellularLocation>
    <subcellularLocation>
        <location evidence="1">Nucleus</location>
    </subcellularLocation>
</comment>
<evidence type="ECO:0000256" key="6">
    <source>
        <dbReference type="ARBA" id="ARBA00023242"/>
    </source>
</evidence>
<feature type="coiled-coil region" evidence="7">
    <location>
        <begin position="671"/>
        <end position="703"/>
    </location>
</feature>
<feature type="compositionally biased region" description="Basic and acidic residues" evidence="8">
    <location>
        <begin position="390"/>
        <end position="400"/>
    </location>
</feature>
<evidence type="ECO:0000313" key="12">
    <source>
        <dbReference type="RefSeq" id="XP_013393247.2"/>
    </source>
</evidence>
<feature type="compositionally biased region" description="Polar residues" evidence="8">
    <location>
        <begin position="41"/>
        <end position="55"/>
    </location>
</feature>
<keyword evidence="7" id="KW-0175">Coiled coil</keyword>
<feature type="region of interest" description="Disordered" evidence="8">
    <location>
        <begin position="33"/>
        <end position="209"/>
    </location>
</feature>
<feature type="domain" description="TPX2 central" evidence="10">
    <location>
        <begin position="411"/>
        <end position="516"/>
    </location>
</feature>
<dbReference type="InterPro" id="IPR009675">
    <property type="entry name" value="TPX2_fam"/>
</dbReference>